<organism evidence="1 2">
    <name type="scientific">Luteibacter jiangsuensis</name>
    <dbReference type="NCBI Taxonomy" id="637577"/>
    <lineage>
        <taxon>Bacteria</taxon>
        <taxon>Pseudomonadati</taxon>
        <taxon>Pseudomonadota</taxon>
        <taxon>Gammaproteobacteria</taxon>
        <taxon>Lysobacterales</taxon>
        <taxon>Rhodanobacteraceae</taxon>
        <taxon>Luteibacter</taxon>
    </lineage>
</organism>
<evidence type="ECO:0000313" key="2">
    <source>
        <dbReference type="Proteomes" id="UP001429601"/>
    </source>
</evidence>
<protein>
    <recommendedName>
        <fullName evidence="3">MarR family transcriptional regulator</fullName>
    </recommendedName>
</protein>
<comment type="caution">
    <text evidence="1">The sequence shown here is derived from an EMBL/GenBank/DDBJ whole genome shotgun (WGS) entry which is preliminary data.</text>
</comment>
<reference evidence="1 2" key="1">
    <citation type="journal article" date="2011" name="Curr. Microbiol.">
        <title>Luteibacter jiangsuensis sp. nov.: a methamidophos-degrading bacterium isolated from a methamidophos-manufacturing factory.</title>
        <authorList>
            <person name="Wang L."/>
            <person name="Wang G.L."/>
            <person name="Li S.P."/>
            <person name="Jiang J.D."/>
        </authorList>
    </citation>
    <scope>NUCLEOTIDE SEQUENCE [LARGE SCALE GENOMIC DNA]</scope>
    <source>
        <strain evidence="1 2">CGMCC 1.10133</strain>
    </source>
</reference>
<sequence length="95" mass="10709">MSNHPDSASDPDGAERRQDVYCLLERIRRLDSASTSLELARECAMTHLRAMNIISRLKQRGVIRASLIYQPGFDMEVYYLVSGCAGHLPPSMRRG</sequence>
<evidence type="ECO:0000313" key="1">
    <source>
        <dbReference type="EMBL" id="NID04698.1"/>
    </source>
</evidence>
<evidence type="ECO:0008006" key="3">
    <source>
        <dbReference type="Google" id="ProtNLM"/>
    </source>
</evidence>
<proteinExistence type="predicted"/>
<keyword evidence="2" id="KW-1185">Reference proteome</keyword>
<dbReference type="EMBL" id="JAAQQR010000003">
    <property type="protein sequence ID" value="NID04698.1"/>
    <property type="molecule type" value="Genomic_DNA"/>
</dbReference>
<gene>
    <name evidence="1" type="ORF">HBF26_07355</name>
</gene>
<name>A0ABX0Q2X7_9GAMM</name>
<dbReference type="RefSeq" id="WP_167029416.1">
    <property type="nucleotide sequence ID" value="NZ_JAAQQR010000003.1"/>
</dbReference>
<accession>A0ABX0Q2X7</accession>
<dbReference type="Proteomes" id="UP001429601">
    <property type="component" value="Unassembled WGS sequence"/>
</dbReference>